<keyword evidence="2" id="KW-1185">Reference proteome</keyword>
<organism evidence="1 2">
    <name type="scientific">Caulifigura coniformis</name>
    <dbReference type="NCBI Taxonomy" id="2527983"/>
    <lineage>
        <taxon>Bacteria</taxon>
        <taxon>Pseudomonadati</taxon>
        <taxon>Planctomycetota</taxon>
        <taxon>Planctomycetia</taxon>
        <taxon>Planctomycetales</taxon>
        <taxon>Planctomycetaceae</taxon>
        <taxon>Caulifigura</taxon>
    </lineage>
</organism>
<protein>
    <recommendedName>
        <fullName evidence="3">ECF sigma factor</fullName>
    </recommendedName>
</protein>
<dbReference type="Proteomes" id="UP000315700">
    <property type="component" value="Chromosome"/>
</dbReference>
<dbReference type="KEGG" id="ccos:Pan44_08070"/>
<name>A0A517S9I2_9PLAN</name>
<accession>A0A517S9I2</accession>
<proteinExistence type="predicted"/>
<evidence type="ECO:0000313" key="2">
    <source>
        <dbReference type="Proteomes" id="UP000315700"/>
    </source>
</evidence>
<dbReference type="EMBL" id="CP036271">
    <property type="protein sequence ID" value="QDT52795.1"/>
    <property type="molecule type" value="Genomic_DNA"/>
</dbReference>
<sequence>MSERTITDVLQGDLSDNDNIRWLYDQLIAEVEASVEKHLPEELNSRVTARAMAETSLRRAIERAKRDQAYIQSSDVFRALLFRIAQRVRCNAIRYEKAKQRDARRDVGGSDAVVHVTRDVIAPDEKAAMREVVRATISELLNEDEIERMLHNLLGLVVGMNAAEIEDVLSRHPERFKGYRQPTIRSQIKRARDRVREAVNPE</sequence>
<dbReference type="AlphaFoldDB" id="A0A517S9I2"/>
<evidence type="ECO:0000313" key="1">
    <source>
        <dbReference type="EMBL" id="QDT52795.1"/>
    </source>
</evidence>
<dbReference type="RefSeq" id="WP_145027447.1">
    <property type="nucleotide sequence ID" value="NZ_CP036271.1"/>
</dbReference>
<dbReference type="InParanoid" id="A0A517S9I2"/>
<gene>
    <name evidence="1" type="ORF">Pan44_08070</name>
</gene>
<evidence type="ECO:0008006" key="3">
    <source>
        <dbReference type="Google" id="ProtNLM"/>
    </source>
</evidence>
<reference evidence="1 2" key="1">
    <citation type="submission" date="2019-02" db="EMBL/GenBank/DDBJ databases">
        <title>Deep-cultivation of Planctomycetes and their phenomic and genomic characterization uncovers novel biology.</title>
        <authorList>
            <person name="Wiegand S."/>
            <person name="Jogler M."/>
            <person name="Boedeker C."/>
            <person name="Pinto D."/>
            <person name="Vollmers J."/>
            <person name="Rivas-Marin E."/>
            <person name="Kohn T."/>
            <person name="Peeters S.H."/>
            <person name="Heuer A."/>
            <person name="Rast P."/>
            <person name="Oberbeckmann S."/>
            <person name="Bunk B."/>
            <person name="Jeske O."/>
            <person name="Meyerdierks A."/>
            <person name="Storesund J.E."/>
            <person name="Kallscheuer N."/>
            <person name="Luecker S."/>
            <person name="Lage O.M."/>
            <person name="Pohl T."/>
            <person name="Merkel B.J."/>
            <person name="Hornburger P."/>
            <person name="Mueller R.-W."/>
            <person name="Bruemmer F."/>
            <person name="Labrenz M."/>
            <person name="Spormann A.M."/>
            <person name="Op den Camp H."/>
            <person name="Overmann J."/>
            <person name="Amann R."/>
            <person name="Jetten M.S.M."/>
            <person name="Mascher T."/>
            <person name="Medema M.H."/>
            <person name="Devos D.P."/>
            <person name="Kaster A.-K."/>
            <person name="Ovreas L."/>
            <person name="Rohde M."/>
            <person name="Galperin M.Y."/>
            <person name="Jogler C."/>
        </authorList>
    </citation>
    <scope>NUCLEOTIDE SEQUENCE [LARGE SCALE GENOMIC DNA]</scope>
    <source>
        <strain evidence="1 2">Pan44</strain>
    </source>
</reference>